<dbReference type="SUPFAM" id="SSF47954">
    <property type="entry name" value="Cyclin-like"/>
    <property type="match status" value="1"/>
</dbReference>
<dbReference type="InterPro" id="IPR036915">
    <property type="entry name" value="Cyclin-like_sf"/>
</dbReference>
<dbReference type="GO" id="GO:0016538">
    <property type="term" value="F:cyclin-dependent protein serine/threonine kinase regulator activity"/>
    <property type="evidence" value="ECO:0007669"/>
    <property type="project" value="TreeGrafter"/>
</dbReference>
<keyword evidence="3" id="KW-1185">Reference proteome</keyword>
<dbReference type="PANTHER" id="PTHR15615">
    <property type="match status" value="1"/>
</dbReference>
<gene>
    <name evidence="2" type="ORF">ZT3D7_G4155</name>
</gene>
<organism evidence="2 3">
    <name type="scientific">Zymoseptoria tritici (strain ST99CH_3D7)</name>
    <dbReference type="NCBI Taxonomy" id="1276538"/>
    <lineage>
        <taxon>Eukaryota</taxon>
        <taxon>Fungi</taxon>
        <taxon>Dikarya</taxon>
        <taxon>Ascomycota</taxon>
        <taxon>Pezizomycotina</taxon>
        <taxon>Dothideomycetes</taxon>
        <taxon>Dothideomycetidae</taxon>
        <taxon>Mycosphaerellales</taxon>
        <taxon>Mycosphaerellaceae</taxon>
        <taxon>Zymoseptoria</taxon>
    </lineage>
</organism>
<feature type="region of interest" description="Disordered" evidence="1">
    <location>
        <begin position="360"/>
        <end position="404"/>
    </location>
</feature>
<dbReference type="InterPro" id="IPR013922">
    <property type="entry name" value="Cyclin_PHO80-like"/>
</dbReference>
<protein>
    <recommendedName>
        <fullName evidence="4">Cyclin N-terminal domain-containing protein</fullName>
    </recommendedName>
</protein>
<evidence type="ECO:0000256" key="1">
    <source>
        <dbReference type="SAM" id="MobiDB-lite"/>
    </source>
</evidence>
<feature type="region of interest" description="Disordered" evidence="1">
    <location>
        <begin position="167"/>
        <end position="188"/>
    </location>
</feature>
<feature type="compositionally biased region" description="Basic and acidic residues" evidence="1">
    <location>
        <begin position="167"/>
        <end position="186"/>
    </location>
</feature>
<dbReference type="Gene3D" id="1.10.472.10">
    <property type="entry name" value="Cyclin-like"/>
    <property type="match status" value="1"/>
</dbReference>
<dbReference type="GO" id="GO:0019901">
    <property type="term" value="F:protein kinase binding"/>
    <property type="evidence" value="ECO:0007669"/>
    <property type="project" value="InterPro"/>
</dbReference>
<name>A0A1X7RNK7_ZYMT9</name>
<dbReference type="AlphaFoldDB" id="A0A1X7RNK7"/>
<proteinExistence type="predicted"/>
<dbReference type="GO" id="GO:0000307">
    <property type="term" value="C:cyclin-dependent protein kinase holoenzyme complex"/>
    <property type="evidence" value="ECO:0007669"/>
    <property type="project" value="TreeGrafter"/>
</dbReference>
<evidence type="ECO:0000313" key="2">
    <source>
        <dbReference type="EMBL" id="SMQ49005.1"/>
    </source>
</evidence>
<dbReference type="Proteomes" id="UP000215127">
    <property type="component" value="Chromosome 3"/>
</dbReference>
<reference evidence="2 3" key="1">
    <citation type="submission" date="2016-06" db="EMBL/GenBank/DDBJ databases">
        <authorList>
            <person name="Kjaerup R.B."/>
            <person name="Dalgaard T.S."/>
            <person name="Juul-Madsen H.R."/>
        </authorList>
    </citation>
    <scope>NUCLEOTIDE SEQUENCE [LARGE SCALE GENOMIC DNA]</scope>
</reference>
<dbReference type="Pfam" id="PF08613">
    <property type="entry name" value="Cyclin"/>
    <property type="match status" value="1"/>
</dbReference>
<dbReference type="STRING" id="1276538.A0A1X7RNK7"/>
<dbReference type="CDD" id="cd20557">
    <property type="entry name" value="CYCLIN_ScPCL1-like"/>
    <property type="match status" value="1"/>
</dbReference>
<feature type="compositionally biased region" description="Polar residues" evidence="1">
    <location>
        <begin position="380"/>
        <end position="404"/>
    </location>
</feature>
<evidence type="ECO:0008006" key="4">
    <source>
        <dbReference type="Google" id="ProtNLM"/>
    </source>
</evidence>
<accession>A0A1X7RNK7</accession>
<evidence type="ECO:0000313" key="3">
    <source>
        <dbReference type="Proteomes" id="UP000215127"/>
    </source>
</evidence>
<dbReference type="PANTHER" id="PTHR15615:SF27">
    <property type="entry name" value="PHO85 CYCLIN CLG1"/>
    <property type="match status" value="1"/>
</dbReference>
<dbReference type="EMBL" id="LT853694">
    <property type="protein sequence ID" value="SMQ49005.1"/>
    <property type="molecule type" value="Genomic_DNA"/>
</dbReference>
<sequence length="507" mass="57764">MTSLEASPRCSLSLLATRQRTFTVALWSLFARRKETAVPPRRFFASSPSAIMPGYYSRSMAGQMPLTPPDSGNGYAYSNVHYPQDPYAQPSQRCRQDTSFDYQQGGYLQTAIQPTHPTYQYQPSSYQASTTLPPIQGYYEPIGAPILPPLRINDRVPFVDDYTRRVQQEQQDAAEREQRQAKEEKTTGGVSAKLDYEMERMTDFVTEAAQSIFQHQMQSQPSFRKWVHQVLSATRLPSATILLALHYLNDRVANYPDSVPQGENQIYRLLAVALILGSKFLDDNTFINRSWSDVTAIKVSELNALEMKWLHLINYELHIEPSTPNGLQAWMDAWQKYNSEYLAKQEYAAKQQAARLSPLNTNVHRHSSIPRDRLSPYPTPSFSSSRSFDTPLSSRSSQFSTPYTASDPWATNEEYYRQQQSYPSFNGLEDIARKVSPGRSSTQAAYQYAPSAHPSYYQTPSYGSAWDQSSWTGSTHRYDCNCSQCLYQHHYRQWPITSGYAAQTVMG</sequence>
<dbReference type="GO" id="GO:0005634">
    <property type="term" value="C:nucleus"/>
    <property type="evidence" value="ECO:0007669"/>
    <property type="project" value="TreeGrafter"/>
</dbReference>